<evidence type="ECO:0000313" key="3">
    <source>
        <dbReference type="Proteomes" id="UP001341840"/>
    </source>
</evidence>
<sequence>EESSEEDPEEEEDPEKEEDPEEEAPACSYLPMDIDATEDYLHFIEDLERRPEPLPLPFRSS</sequence>
<reference evidence="2 3" key="1">
    <citation type="journal article" date="2023" name="Plants (Basel)">
        <title>Bridging the Gap: Combining Genomics and Transcriptomics Approaches to Understand Stylosanthes scabra, an Orphan Legume from the Brazilian Caatinga.</title>
        <authorList>
            <person name="Ferreira-Neto J.R.C."/>
            <person name="da Silva M.D."/>
            <person name="Binneck E."/>
            <person name="de Melo N.F."/>
            <person name="da Silva R.H."/>
            <person name="de Melo A.L.T.M."/>
            <person name="Pandolfi V."/>
            <person name="Bustamante F.O."/>
            <person name="Brasileiro-Vidal A.C."/>
            <person name="Benko-Iseppon A.M."/>
        </authorList>
    </citation>
    <scope>NUCLEOTIDE SEQUENCE [LARGE SCALE GENOMIC DNA]</scope>
    <source>
        <tissue evidence="2">Leaves</tissue>
    </source>
</reference>
<keyword evidence="3" id="KW-1185">Reference proteome</keyword>
<dbReference type="EMBL" id="JASCZI010272112">
    <property type="protein sequence ID" value="MED6220262.1"/>
    <property type="molecule type" value="Genomic_DNA"/>
</dbReference>
<feature type="compositionally biased region" description="Acidic residues" evidence="1">
    <location>
        <begin position="1"/>
        <end position="24"/>
    </location>
</feature>
<organism evidence="2 3">
    <name type="scientific">Stylosanthes scabra</name>
    <dbReference type="NCBI Taxonomy" id="79078"/>
    <lineage>
        <taxon>Eukaryota</taxon>
        <taxon>Viridiplantae</taxon>
        <taxon>Streptophyta</taxon>
        <taxon>Embryophyta</taxon>
        <taxon>Tracheophyta</taxon>
        <taxon>Spermatophyta</taxon>
        <taxon>Magnoliopsida</taxon>
        <taxon>eudicotyledons</taxon>
        <taxon>Gunneridae</taxon>
        <taxon>Pentapetalae</taxon>
        <taxon>rosids</taxon>
        <taxon>fabids</taxon>
        <taxon>Fabales</taxon>
        <taxon>Fabaceae</taxon>
        <taxon>Papilionoideae</taxon>
        <taxon>50 kb inversion clade</taxon>
        <taxon>dalbergioids sensu lato</taxon>
        <taxon>Dalbergieae</taxon>
        <taxon>Pterocarpus clade</taxon>
        <taxon>Stylosanthes</taxon>
    </lineage>
</organism>
<dbReference type="Proteomes" id="UP001341840">
    <property type="component" value="Unassembled WGS sequence"/>
</dbReference>
<evidence type="ECO:0000313" key="2">
    <source>
        <dbReference type="EMBL" id="MED6220262.1"/>
    </source>
</evidence>
<accession>A0ABU6ZE75</accession>
<comment type="caution">
    <text evidence="2">The sequence shown here is derived from an EMBL/GenBank/DDBJ whole genome shotgun (WGS) entry which is preliminary data.</text>
</comment>
<gene>
    <name evidence="2" type="ORF">PIB30_043297</name>
</gene>
<feature type="non-terminal residue" evidence="2">
    <location>
        <position position="1"/>
    </location>
</feature>
<name>A0ABU6ZE75_9FABA</name>
<evidence type="ECO:0000256" key="1">
    <source>
        <dbReference type="SAM" id="MobiDB-lite"/>
    </source>
</evidence>
<proteinExistence type="predicted"/>
<protein>
    <submittedName>
        <fullName evidence="2">Uncharacterized protein</fullName>
    </submittedName>
</protein>
<feature type="region of interest" description="Disordered" evidence="1">
    <location>
        <begin position="1"/>
        <end position="28"/>
    </location>
</feature>